<protein>
    <submittedName>
        <fullName evidence="1">(northern house mosquito) hypothetical protein</fullName>
    </submittedName>
</protein>
<dbReference type="AlphaFoldDB" id="A0A8D8EYN0"/>
<name>A0A8D8EYN0_CULPI</name>
<accession>A0A8D8EYN0</accession>
<proteinExistence type="predicted"/>
<reference evidence="1" key="1">
    <citation type="submission" date="2021-05" db="EMBL/GenBank/DDBJ databases">
        <authorList>
            <person name="Alioto T."/>
            <person name="Alioto T."/>
            <person name="Gomez Garrido J."/>
        </authorList>
    </citation>
    <scope>NUCLEOTIDE SEQUENCE</scope>
</reference>
<dbReference type="EMBL" id="HBUE01270740">
    <property type="protein sequence ID" value="CAG6563813.1"/>
    <property type="molecule type" value="Transcribed_RNA"/>
</dbReference>
<dbReference type="EMBL" id="HBUE01165452">
    <property type="protein sequence ID" value="CAG6512360.1"/>
    <property type="molecule type" value="Transcribed_RNA"/>
</dbReference>
<organism evidence="1">
    <name type="scientific">Culex pipiens</name>
    <name type="common">House mosquito</name>
    <dbReference type="NCBI Taxonomy" id="7175"/>
    <lineage>
        <taxon>Eukaryota</taxon>
        <taxon>Metazoa</taxon>
        <taxon>Ecdysozoa</taxon>
        <taxon>Arthropoda</taxon>
        <taxon>Hexapoda</taxon>
        <taxon>Insecta</taxon>
        <taxon>Pterygota</taxon>
        <taxon>Neoptera</taxon>
        <taxon>Endopterygota</taxon>
        <taxon>Diptera</taxon>
        <taxon>Nematocera</taxon>
        <taxon>Culicoidea</taxon>
        <taxon>Culicidae</taxon>
        <taxon>Culicinae</taxon>
        <taxon>Culicini</taxon>
        <taxon>Culex</taxon>
        <taxon>Culex</taxon>
    </lineage>
</organism>
<evidence type="ECO:0000313" key="1">
    <source>
        <dbReference type="EMBL" id="CAG6452817.1"/>
    </source>
</evidence>
<dbReference type="EMBL" id="HBUE01021376">
    <property type="protein sequence ID" value="CAG6452817.1"/>
    <property type="molecule type" value="Transcribed_RNA"/>
</dbReference>
<sequence>MDGLWIALIVRCIGVRRVRHDEHILRSRMGILYGRVRGLASLSVLLGLDAGPEAVPDGDHLPLVRPVRRRGLRGRVRSTLERCENGCNTGDRITVYPVIIESRRDSVASDHRTVVDVVWSRDEAFGHDDHKRRRLRQHRSQGISKCPLLSRSAIS</sequence>